<dbReference type="InterPro" id="IPR051416">
    <property type="entry name" value="phD-YefM_TA_antitoxins"/>
</dbReference>
<name>A0ABV5Y2P9_ARTRM</name>
<dbReference type="SUPFAM" id="SSF143120">
    <property type="entry name" value="YefM-like"/>
    <property type="match status" value="1"/>
</dbReference>
<comment type="function">
    <text evidence="2">Antitoxin component of a type II toxin-antitoxin (TA) system.</text>
</comment>
<dbReference type="RefSeq" id="WP_234754313.1">
    <property type="nucleotide sequence ID" value="NZ_BAAAWN010000001.1"/>
</dbReference>
<evidence type="ECO:0000256" key="2">
    <source>
        <dbReference type="RuleBase" id="RU362080"/>
    </source>
</evidence>
<dbReference type="Pfam" id="PF02604">
    <property type="entry name" value="PhdYeFM_antitox"/>
    <property type="match status" value="1"/>
</dbReference>
<dbReference type="Proteomes" id="UP001589702">
    <property type="component" value="Unassembled WGS sequence"/>
</dbReference>
<dbReference type="PANTHER" id="PTHR35377">
    <property type="entry name" value="ANTITOXIN VAPB49-RELATED-RELATED"/>
    <property type="match status" value="1"/>
</dbReference>
<proteinExistence type="inferred from homology"/>
<protein>
    <recommendedName>
        <fullName evidence="2">Antitoxin</fullName>
    </recommendedName>
</protein>
<reference evidence="3 4" key="1">
    <citation type="submission" date="2024-09" db="EMBL/GenBank/DDBJ databases">
        <authorList>
            <person name="Sun Q."/>
            <person name="Mori K."/>
        </authorList>
    </citation>
    <scope>NUCLEOTIDE SEQUENCE [LARGE SCALE GENOMIC DNA]</scope>
    <source>
        <strain evidence="3 4">JCM 1334</strain>
    </source>
</reference>
<comment type="similarity">
    <text evidence="1 2">Belongs to the phD/YefM antitoxin family.</text>
</comment>
<dbReference type="EMBL" id="JBHMBC010000030">
    <property type="protein sequence ID" value="MFB9821264.1"/>
    <property type="molecule type" value="Genomic_DNA"/>
</dbReference>
<keyword evidence="4" id="KW-1185">Reference proteome</keyword>
<evidence type="ECO:0000313" key="4">
    <source>
        <dbReference type="Proteomes" id="UP001589702"/>
    </source>
</evidence>
<dbReference type="NCBIfam" id="TIGR01552">
    <property type="entry name" value="phd_fam"/>
    <property type="match status" value="1"/>
</dbReference>
<organism evidence="3 4">
    <name type="scientific">Arthrobacter ramosus</name>
    <dbReference type="NCBI Taxonomy" id="1672"/>
    <lineage>
        <taxon>Bacteria</taxon>
        <taxon>Bacillati</taxon>
        <taxon>Actinomycetota</taxon>
        <taxon>Actinomycetes</taxon>
        <taxon>Micrococcales</taxon>
        <taxon>Micrococcaceae</taxon>
        <taxon>Arthrobacter</taxon>
    </lineage>
</organism>
<sequence>MGTVTVRELRNHGGEVLERVAQGETLIVTRDGHEVAELQPVRRRSRQTEQLIASRRHLPRVDVETFRADLDEILDAGL</sequence>
<dbReference type="Gene3D" id="3.40.1620.10">
    <property type="entry name" value="YefM-like domain"/>
    <property type="match status" value="1"/>
</dbReference>
<gene>
    <name evidence="3" type="ORF">ACFFP1_17365</name>
</gene>
<dbReference type="InterPro" id="IPR036165">
    <property type="entry name" value="YefM-like_sf"/>
</dbReference>
<accession>A0ABV5Y2P9</accession>
<dbReference type="InterPro" id="IPR006442">
    <property type="entry name" value="Antitoxin_Phd/YefM"/>
</dbReference>
<comment type="caution">
    <text evidence="3">The sequence shown here is derived from an EMBL/GenBank/DDBJ whole genome shotgun (WGS) entry which is preliminary data.</text>
</comment>
<evidence type="ECO:0000256" key="1">
    <source>
        <dbReference type="ARBA" id="ARBA00009981"/>
    </source>
</evidence>
<evidence type="ECO:0000313" key="3">
    <source>
        <dbReference type="EMBL" id="MFB9821264.1"/>
    </source>
</evidence>